<dbReference type="InterPro" id="IPR047937">
    <property type="entry name" value="Eex_IncN-like"/>
</dbReference>
<feature type="chain" id="PRO_5004268591" description="EexN family lipoprotein" evidence="1">
    <location>
        <begin position="20"/>
        <end position="81"/>
    </location>
</feature>
<dbReference type="EMBL" id="BX936400">
    <property type="protein sequence ID" value="CAF25452.1"/>
    <property type="molecule type" value="Genomic_DNA"/>
</dbReference>
<dbReference type="Proteomes" id="UP000001011">
    <property type="component" value="Plasmid pYptb32953"/>
</dbReference>
<feature type="signal peptide" evidence="1">
    <location>
        <begin position="1"/>
        <end position="19"/>
    </location>
</feature>
<proteinExistence type="predicted"/>
<name>Q663E4_YERPS</name>
<accession>Q663E4</accession>
<dbReference type="KEGG" id="ypo:BZ17_4294"/>
<gene>
    <name evidence="2" type="ordered locus">pYptb0010</name>
</gene>
<dbReference type="KEGG" id="yps:pYptb0010"/>
<evidence type="ECO:0000256" key="1">
    <source>
        <dbReference type="SAM" id="SignalP"/>
    </source>
</evidence>
<organism evidence="2 3">
    <name type="scientific">Yersinia pseudotuberculosis serotype I (strain IP32953)</name>
    <dbReference type="NCBI Taxonomy" id="273123"/>
    <lineage>
        <taxon>Bacteria</taxon>
        <taxon>Pseudomonadati</taxon>
        <taxon>Pseudomonadota</taxon>
        <taxon>Gammaproteobacteria</taxon>
        <taxon>Enterobacterales</taxon>
        <taxon>Yersiniaceae</taxon>
        <taxon>Yersinia</taxon>
    </lineage>
</organism>
<sequence>MRNLIVLALVASASAALLAGCKEEAKTYAWYSEHPDETYKVYKKCLETGEASLNCEGARRAAIGFGRGGDKDLEQKFNSLK</sequence>
<protein>
    <recommendedName>
        <fullName evidence="4">EexN family lipoprotein</fullName>
    </recommendedName>
</protein>
<dbReference type="PATRIC" id="fig|273123.14.peg.4533"/>
<dbReference type="NCBIfam" id="NF033894">
    <property type="entry name" value="Eex_IncN"/>
    <property type="match status" value="1"/>
</dbReference>
<keyword evidence="1" id="KW-0732">Signal</keyword>
<dbReference type="PROSITE" id="PS51257">
    <property type="entry name" value="PROKAR_LIPOPROTEIN"/>
    <property type="match status" value="1"/>
</dbReference>
<keyword evidence="2" id="KW-0614">Plasmid</keyword>
<reference evidence="2 3" key="1">
    <citation type="journal article" date="2004" name="Proc. Natl. Acad. Sci. U.S.A.">
        <title>Insights into the evolution of Yersinia pestis through whole-genome comparison with Yersinia pseudotuberculosis.</title>
        <authorList>
            <person name="Chain P.S.G."/>
            <person name="Carniel E."/>
            <person name="Larimer F.W."/>
            <person name="Lamerdin J."/>
            <person name="Stoutland P.O."/>
            <person name="Regala W.M."/>
            <person name="Georgescu A.M."/>
            <person name="Vergez L.M."/>
            <person name="Land M.L."/>
            <person name="Motin V.L."/>
            <person name="Brubaker R.R."/>
            <person name="Fowler J."/>
            <person name="Hinnebusch J."/>
            <person name="Marceau M."/>
            <person name="Medigue C."/>
            <person name="Simonet M."/>
            <person name="Chenal-Francisque V."/>
            <person name="Souza B."/>
            <person name="Dacheux D."/>
            <person name="Elliott J.M."/>
            <person name="Derbise A."/>
            <person name="Hauser L.J."/>
            <person name="Garcia E."/>
        </authorList>
    </citation>
    <scope>NUCLEOTIDE SEQUENCE [LARGE SCALE GENOMIC DNA]</scope>
    <source>
        <strain evidence="3">IP32953</strain>
        <plasmid evidence="3">Plasmid pYptb32953</plasmid>
    </source>
</reference>
<evidence type="ECO:0008006" key="4">
    <source>
        <dbReference type="Google" id="ProtNLM"/>
    </source>
</evidence>
<dbReference type="AlphaFoldDB" id="Q663E4"/>
<geneLocation type="plasmid" evidence="2 3">
    <name>pYptb32953</name>
</geneLocation>
<evidence type="ECO:0000313" key="2">
    <source>
        <dbReference type="EMBL" id="CAF25452.1"/>
    </source>
</evidence>
<evidence type="ECO:0000313" key="3">
    <source>
        <dbReference type="Proteomes" id="UP000001011"/>
    </source>
</evidence>
<dbReference type="RefSeq" id="WP_011191406.1">
    <property type="nucleotide sequence ID" value="NC_006154.1"/>
</dbReference>